<sequence>MASNNDLSDTDDSDSSQISKKVSMKVQPVRGDIPMDKRGDPRKPTTGPPCDDWPRIIHQVNEEYYARASEFWSEEGKNPRLFHQKTFLDGLKYLYQRPSFKRDCNAHPLAREYQRTNSFVYIILFMFVFPEQSMKKKKHISDALKHYPNWHPDVSDYATMVPSAEHQKNPENHEQTGSAELTSKGIEELVDQACDEWLERKGHAFVNALEGFKCVPLDYEEQCPTHKEVHQIVERQVDKVVDRKIDERLDKFFTQHTDVSVSGSRLKDFGQQLGILVDNFKQLRINHLSKFPRITHARLPASLESVTTQPAGRPVPETIYESTDTGKGK</sequence>
<dbReference type="EMBL" id="CABFOC020000035">
    <property type="protein sequence ID" value="CAH0049967.1"/>
    <property type="molecule type" value="Genomic_DNA"/>
</dbReference>
<feature type="compositionally biased region" description="Basic and acidic residues" evidence="1">
    <location>
        <begin position="33"/>
        <end position="43"/>
    </location>
</feature>
<comment type="caution">
    <text evidence="2">The sequence shown here is derived from an EMBL/GenBank/DDBJ whole genome shotgun (WGS) entry which is preliminary data.</text>
</comment>
<gene>
    <name evidence="2" type="ORF">CSOL1703_00001930</name>
</gene>
<evidence type="ECO:0000256" key="1">
    <source>
        <dbReference type="SAM" id="MobiDB-lite"/>
    </source>
</evidence>
<accession>A0A9N9Z5Z7</accession>
<dbReference type="OrthoDB" id="10318183at2759"/>
<keyword evidence="3" id="KW-1185">Reference proteome</keyword>
<protein>
    <submittedName>
        <fullName evidence="2">Uncharacterized protein</fullName>
    </submittedName>
</protein>
<dbReference type="Proteomes" id="UP000775872">
    <property type="component" value="Unassembled WGS sequence"/>
</dbReference>
<evidence type="ECO:0000313" key="3">
    <source>
        <dbReference type="Proteomes" id="UP000775872"/>
    </source>
</evidence>
<organism evidence="2 3">
    <name type="scientific">Clonostachys solani</name>
    <dbReference type="NCBI Taxonomy" id="160281"/>
    <lineage>
        <taxon>Eukaryota</taxon>
        <taxon>Fungi</taxon>
        <taxon>Dikarya</taxon>
        <taxon>Ascomycota</taxon>
        <taxon>Pezizomycotina</taxon>
        <taxon>Sordariomycetes</taxon>
        <taxon>Hypocreomycetidae</taxon>
        <taxon>Hypocreales</taxon>
        <taxon>Bionectriaceae</taxon>
        <taxon>Clonostachys</taxon>
    </lineage>
</organism>
<evidence type="ECO:0000313" key="2">
    <source>
        <dbReference type="EMBL" id="CAH0049967.1"/>
    </source>
</evidence>
<reference evidence="2" key="1">
    <citation type="submission" date="2021-10" db="EMBL/GenBank/DDBJ databases">
        <authorList>
            <person name="Piombo E."/>
        </authorList>
    </citation>
    <scope>NUCLEOTIDE SEQUENCE</scope>
</reference>
<feature type="region of interest" description="Disordered" evidence="1">
    <location>
        <begin position="1"/>
        <end position="53"/>
    </location>
</feature>
<dbReference type="AlphaFoldDB" id="A0A9N9Z5Z7"/>
<proteinExistence type="predicted"/>
<feature type="region of interest" description="Disordered" evidence="1">
    <location>
        <begin position="305"/>
        <end position="329"/>
    </location>
</feature>
<name>A0A9N9Z5Z7_9HYPO</name>